<comment type="caution">
    <text evidence="1">The sequence shown here is derived from an EMBL/GenBank/DDBJ whole genome shotgun (WGS) entry which is preliminary data.</text>
</comment>
<proteinExistence type="predicted"/>
<keyword evidence="2" id="KW-1185">Reference proteome</keyword>
<accession>A0ABU3SRG7</accession>
<dbReference type="Proteomes" id="UP001247805">
    <property type="component" value="Unassembled WGS sequence"/>
</dbReference>
<gene>
    <name evidence="1" type="ORF">RS130_00550</name>
</gene>
<evidence type="ECO:0000313" key="2">
    <source>
        <dbReference type="Proteomes" id="UP001247805"/>
    </source>
</evidence>
<evidence type="ECO:0000313" key="1">
    <source>
        <dbReference type="EMBL" id="MDU0352600.1"/>
    </source>
</evidence>
<organism evidence="1 2">
    <name type="scientific">Paraglaciecola aquimarina</name>
    <dbReference type="NCBI Taxonomy" id="1235557"/>
    <lineage>
        <taxon>Bacteria</taxon>
        <taxon>Pseudomonadati</taxon>
        <taxon>Pseudomonadota</taxon>
        <taxon>Gammaproteobacteria</taxon>
        <taxon>Alteromonadales</taxon>
        <taxon>Alteromonadaceae</taxon>
        <taxon>Paraglaciecola</taxon>
    </lineage>
</organism>
<dbReference type="RefSeq" id="WP_316024311.1">
    <property type="nucleotide sequence ID" value="NZ_JAWDIO010000001.1"/>
</dbReference>
<protein>
    <submittedName>
        <fullName evidence="1">Uncharacterized protein</fullName>
    </submittedName>
</protein>
<dbReference type="EMBL" id="JAWDIO010000001">
    <property type="protein sequence ID" value="MDU0352600.1"/>
    <property type="molecule type" value="Genomic_DNA"/>
</dbReference>
<reference evidence="1 2" key="1">
    <citation type="submission" date="2023-10" db="EMBL/GenBank/DDBJ databases">
        <title>Glaciecola aquimarina strain GGW-M5 nov., isolated from a coastal seawater.</title>
        <authorList>
            <person name="Bayburt H."/>
            <person name="Kim J.M."/>
            <person name="Choi B.J."/>
            <person name="Jeon C.O."/>
        </authorList>
    </citation>
    <scope>NUCLEOTIDE SEQUENCE [LARGE SCALE GENOMIC DNA]</scope>
    <source>
        <strain evidence="1 2">KCTC 32108</strain>
    </source>
</reference>
<name>A0ABU3SRG7_9ALTE</name>
<sequence length="266" mass="29622">MDTIEPTVFPKEEAKGIFLYADYVTDDWLIDGTASKSSSINEFHMSGLDLRHSNKTNKQYTDLDTNQRLYYAATGINGEINTGNGDLSNAFATLNGYDTWNYSDVNGVLNQLDPETGEPLYDLGENAWQRDPNGWKTVRLTSFGSTLDPKINPLVESDFPAGYFPAAPEVLTAEQEAALTPDQIAERSAQLEAREAALARFGGKSLDYYVNGRVQRPERDFESGEVNFERYTELGNDAFTLTSVKFGGRHSREILETFDLRVGGAR</sequence>